<sequence length="180" mass="21256">MQVVFYSQNHVARACLFLFLNKTNNEEISENAVVIIGNGFDLAHGKKTSYNDFSNWYIKKNIAPELSKTLIGNHRNKGYESNYIDENFINEFYEFGSSLHIDNLNPFRDRFIDFIKNNYDNQDRNVLVNYLNKNHFEGMLVNKFLEKLYTNKYDNWFDIENAYCSELEQILSTDPKVTKS</sequence>
<proteinExistence type="predicted"/>
<reference evidence="1 2" key="1">
    <citation type="journal article" date="2016" name="Nat. Commun.">
        <title>Microbial interactions lead to rapid micro-scale successions on model marine particles.</title>
        <authorList>
            <person name="Datta M.S."/>
            <person name="Sliwerska E."/>
            <person name="Gore J."/>
            <person name="Polz M.F."/>
            <person name="Cordero O.X."/>
        </authorList>
    </citation>
    <scope>NUCLEOTIDE SEQUENCE [LARGE SCALE GENOMIC DNA]</scope>
    <source>
        <strain evidence="1 2">4G03</strain>
    </source>
</reference>
<gene>
    <name evidence="1" type="ORF">CSC81_10205</name>
</gene>
<accession>A0A2G1BUB5</accession>
<comment type="caution">
    <text evidence="1">The sequence shown here is derived from an EMBL/GenBank/DDBJ whole genome shotgun (WGS) entry which is preliminary data.</text>
</comment>
<dbReference type="Proteomes" id="UP000222163">
    <property type="component" value="Unassembled WGS sequence"/>
</dbReference>
<dbReference type="InterPro" id="IPR025935">
    <property type="entry name" value="AbiH"/>
</dbReference>
<dbReference type="EMBL" id="PDUU01000008">
    <property type="protein sequence ID" value="PHN97439.1"/>
    <property type="molecule type" value="Genomic_DNA"/>
</dbReference>
<organism evidence="1 2">
    <name type="scientific">Tenacibaculum discolor</name>
    <dbReference type="NCBI Taxonomy" id="361581"/>
    <lineage>
        <taxon>Bacteria</taxon>
        <taxon>Pseudomonadati</taxon>
        <taxon>Bacteroidota</taxon>
        <taxon>Flavobacteriia</taxon>
        <taxon>Flavobacteriales</taxon>
        <taxon>Flavobacteriaceae</taxon>
        <taxon>Tenacibaculum</taxon>
    </lineage>
</organism>
<dbReference type="AlphaFoldDB" id="A0A2G1BUB5"/>
<protein>
    <submittedName>
        <fullName evidence="1">Uncharacterized protein</fullName>
    </submittedName>
</protein>
<name>A0A2G1BUB5_9FLAO</name>
<evidence type="ECO:0000313" key="1">
    <source>
        <dbReference type="EMBL" id="PHN97439.1"/>
    </source>
</evidence>
<evidence type="ECO:0000313" key="2">
    <source>
        <dbReference type="Proteomes" id="UP000222163"/>
    </source>
</evidence>
<dbReference type="Pfam" id="PF14253">
    <property type="entry name" value="AbiH"/>
    <property type="match status" value="1"/>
</dbReference>